<gene>
    <name evidence="2" type="ORF">TTHERM_000296019</name>
</gene>
<dbReference type="KEGG" id="tet:TTHERM_000296019"/>
<feature type="transmembrane region" description="Helical" evidence="1">
    <location>
        <begin position="2477"/>
        <end position="2496"/>
    </location>
</feature>
<dbReference type="InterPro" id="IPR011047">
    <property type="entry name" value="Quinoprotein_ADH-like_sf"/>
</dbReference>
<accession>W7XJ12</accession>
<protein>
    <submittedName>
        <fullName evidence="2">Transmembrane protein, putative</fullName>
    </submittedName>
</protein>
<dbReference type="SUPFAM" id="SSF69322">
    <property type="entry name" value="Tricorn protease domain 2"/>
    <property type="match status" value="1"/>
</dbReference>
<feature type="transmembrane region" description="Helical" evidence="1">
    <location>
        <begin position="2830"/>
        <end position="2859"/>
    </location>
</feature>
<name>W7XJ12_TETTS</name>
<dbReference type="EMBL" id="GG662740">
    <property type="protein sequence ID" value="EWS75096.1"/>
    <property type="molecule type" value="Genomic_DNA"/>
</dbReference>
<dbReference type="RefSeq" id="XP_012652334.1">
    <property type="nucleotide sequence ID" value="XM_012796880.1"/>
</dbReference>
<evidence type="ECO:0000313" key="2">
    <source>
        <dbReference type="EMBL" id="EWS75096.1"/>
    </source>
</evidence>
<dbReference type="Gene3D" id="2.130.10.10">
    <property type="entry name" value="YVTN repeat-like/Quinoprotein amine dehydrogenase"/>
    <property type="match status" value="2"/>
</dbReference>
<dbReference type="PANTHER" id="PTHR11319">
    <property type="entry name" value="G PROTEIN-COUPLED RECEPTOR-RELATED"/>
    <property type="match status" value="1"/>
</dbReference>
<keyword evidence="1" id="KW-0472">Membrane</keyword>
<feature type="transmembrane region" description="Helical" evidence="1">
    <location>
        <begin position="2774"/>
        <end position="2796"/>
    </location>
</feature>
<dbReference type="GeneID" id="24438264"/>
<evidence type="ECO:0000256" key="1">
    <source>
        <dbReference type="SAM" id="Phobius"/>
    </source>
</evidence>
<dbReference type="SUPFAM" id="SSF50978">
    <property type="entry name" value="WD40 repeat-like"/>
    <property type="match status" value="2"/>
</dbReference>
<feature type="transmembrane region" description="Helical" evidence="1">
    <location>
        <begin position="2748"/>
        <end position="2768"/>
    </location>
</feature>
<feature type="transmembrane region" description="Helical" evidence="1">
    <location>
        <begin position="2596"/>
        <end position="2625"/>
    </location>
</feature>
<keyword evidence="1" id="KW-1133">Transmembrane helix</keyword>
<feature type="transmembrane region" description="Helical" evidence="1">
    <location>
        <begin position="2637"/>
        <end position="2654"/>
    </location>
</feature>
<dbReference type="InParanoid" id="W7XJ12"/>
<dbReference type="CDD" id="cd00185">
    <property type="entry name" value="TNFRSF"/>
    <property type="match status" value="1"/>
</dbReference>
<sequence>MISLKIKFLIRLKFCLLFSQLTLVKAIGCPFWILGASSYSPYIQTMILLKSDPQQDFQDIAAVVYYPFTVGIFNFHKNVKYIPIEQSEDVQLYQIDKDDRQSLQVSVIHTLDSKGRIIGWSSGNGSKQSTLQIPSQIQVNPNSCLNSEELIAVTWDTSNLFIIDYSSSTISDSKITTIQLKQAQIIQCVSNKANRRFLLVDSQGGLYTFDITSQLFQKLFQIEKFVNFQSIYATKNQISITYASQNGSFYVSSYKNSVLQFQNTLPSVSTQVLVSQEEDFIIITGESNLFQVWSMKQNILVYQADFQKIYCDQRDANQTSVDSTINFTFGSINQRNQISVVSDKYIFVYSLEEKSPLLFKNQVFKMTFKWMKAFVVENQVVACFYSSISTLDLKTSKFIYFMDSFQSAQSSYDIVRQLQIDSDFNRIIKSDQAGTIQYWSLFDNQLEKQISYINHDTIFFIDKSINKLVQYQTYTATDQTLIVIYDYLLGVLIDSIISPFGQSNLQDFVLIQDKQNKLIIGFVIQTTQYVIYKLDSSLDHSLIFSGVLQQNGSIDSDGEIVLLEQKQQILIQINGYLSLFNYYYSSGDSNQQINLQNNTDQVISFFYLSQAQTLISVKQQNIQIYLYDSNTFNLINNLNYNVGQPSNIFLVDEQQTLVLNKGNQLCFMNYQNYKQQVLNLNDQSVQFFAFDGPQGLLIAILSNSKIIVVDIGTTNFLNQIQIYSNAIQTVDIYTDKQLVMVAYNDGQIILYNYIKNIIQNVFNNAYPASAKDLDSKYNTLALQSNVFIFTRTLTDNCLINQIVLPNQLNSFYIDVKSGLTLMLSSQIQLYNQIKQQYISSSPASIDLNDSYIIYSIPSQNYLFVGFANVTSNYVIVYELDTYKQIGLLNHNVSQCVTIYKFYYDEYLNRLFVGCFSPGTIVVWDLSRNFKLIQVLDQIESVYRISGIVFNPQDKLIMFLGYAWWSRSIDYYTLTHRCTIAGLYAKFDLTNKLQIVWDHNGSVRIYNYNCDNIGYIDAHENWIYQGLIDEQNQILITVRYEIQLQNPLYDAFLDKDNNYVFVSDFNGFIYALTFPQLVLVRQTQVTSSRINSLYFDSKHNMLIFGCLASNTIGYYNVVQFMQSFANTFSYSYVGVMSTLQTQQGIIFYQEGNVIQLWDYKSKQLRYGFYVADSGIDFYSDFILIEGQASIAALLTREQTVFFDINTISIINIQKQKCSRNTQIQGYLICSYVNYITILDVNEYKVFQQISIDKNSSIIKLKAIAQLKTFFVTTTQGQVIGYTLNLSSQQLQFNQIFNLQLLSEAIVNSLLIEQSNSYILIASALSGQIAQMVLSQELVILKQQTLLLPGITSHAHILQYTNGYVFIKRIQDFSLNLFNPYDMTLISQVTSPCIGYSYKLDISLEFDYIIQSCLGVYQINELSTLKLVSYGRFTTTLLQYPVNPLFTPSDNKIIFINKDYFFDAYTFQIQTYRINRLNQTITLLGIYTSDFTRLGSVADYEIFDTKENVYAQLILYSGKQIAQIQLPIFGQSICQEQITSDQFAQVLQSIQKIYLLIYNYFPIQQLIFNVLIEGQTILPPFPSFQFSNHSLVNIISKSNTTQYKIIVSEDLFTSFSGYNLVSLNNLQIQPATSQNDFIQFSIQQIQTFQMINVQLVGNQKMFSFQINSINNVYFQQLTVSGLILNSPNLISLFKITGVKQITLQQINVFQSIFNQTTLFYFQDDLKVQKASIDFDQINITKCQFNYNSDSQYVAPIFISNYFNVSLSDMSLNSNNGVSLPIIKSYLIQNLQLNNTQFTNNINLMFLQYKKSLNLEENIFEINQQINNDYIQIQNVTLSNNTFNDAKQYSALEIISQTLKITDFYITQNSDFTKKTTIVSIKTISEFNLDKFVVSLNQGFYNLAVISNQNQGTLQNAEISNNDAIQALVITQSILQILNLKLLHNKSSGLNQLNSIANIDQNSQVYIKNSTFKNNLSNQGGSIFSSQSELQIEGSFFDSDQGLQEGGSIYSIYSNLKINDSQFLNSKSIKGGSIYFENGILILNKINAQNCQSGGSGGYAYINQATQFQISNFSSQYCKAFSDGGVLYITLTNGNSSFIVDSIFQNNQALGSGGVILLHGSDIIISKSNFGNNAAGIGGVIRYFDLKPQFLIDRGNTQRDSCKTFSQNQCKSNKAIIFGDQIASYPQFASILPSKDFDVDIKNYPNITFNNFRSGQSNFDLTIQFLDEFKNQVKQIDLQNQTLVSQISQDLFQEISSYNCRINIQQSSTFLQDQIVKIEGATLVEYTYYSSKKIGCFMNNFKITGVPSKNASIQLSLNGMKTLNSTNQFINVDNIDISIFFRSCQVGESYNSVCQGCQLQECIQCLNGTYSLNLPKIGDQIQCKNCDNQKASFCELNQIVLRENYWRQSNNSDEIYQCDQLSNPCNGDSSKGYCQEGYTGALCSSCDDYGYVWGNKYGKVSELGKKSIQCSLCSSIQDNSFKQILLLLGIVLYLVFLILESQNSNCKMCQIRIISSLKILQMGVSQFILQSTVISKIFINQFYVISALKSSIGFTFPGLFQSLFTFPQTTSQPILVFLYSIDCTLSQLNSDIPIQYLRFIYISIVLPCIFLLLIYISINIIFIGVQYFMPYQYYYTQIKYNNANMAISTIIVFSYLATQNIYQAALEIIICEKFGDTYYMKSQMDQECYNDEHKFYIVFLVLPVLIAVIIIYPIIMLYVLCRNHSKMFDNISTNVIRRYGYFFQGYKKNRWWWEFIKTWYKIIILFLSTYYNSKPQIQLISIIFVQSVYCASIILFKPYQDRKINKLESKSATYVLLIFWVALFQQLNDDILYLNFIFSITLVLLLIMMFGQLAMSFLGVIFKRNQYFLLKSKCLLSIFKFLSRKLVNKQAWAQKYLFENNYLLYNLLFNQEYDPFKVFNNWSKLRRSIYKGNLAKIQIENFQKLIDSSVNKELDSKKDFPKSPKQLFSIQFNNSSVSLNSPTASLFKKHTRQKFSMNKQGINRKQFDNIDEETQN</sequence>
<dbReference type="InterPro" id="IPR015943">
    <property type="entry name" value="WD40/YVTN_repeat-like_dom_sf"/>
</dbReference>
<keyword evidence="1 2" id="KW-0812">Transmembrane</keyword>
<reference evidence="3" key="1">
    <citation type="journal article" date="2006" name="PLoS Biol.">
        <title>Macronuclear genome sequence of the ciliate Tetrahymena thermophila, a model eukaryote.</title>
        <authorList>
            <person name="Eisen J.A."/>
            <person name="Coyne R.S."/>
            <person name="Wu M."/>
            <person name="Wu D."/>
            <person name="Thiagarajan M."/>
            <person name="Wortman J.R."/>
            <person name="Badger J.H."/>
            <person name="Ren Q."/>
            <person name="Amedeo P."/>
            <person name="Jones K.M."/>
            <person name="Tallon L.J."/>
            <person name="Delcher A.L."/>
            <person name="Salzberg S.L."/>
            <person name="Silva J.C."/>
            <person name="Haas B.J."/>
            <person name="Majoros W.H."/>
            <person name="Farzad M."/>
            <person name="Carlton J.M."/>
            <person name="Smith R.K. Jr."/>
            <person name="Garg J."/>
            <person name="Pearlman R.E."/>
            <person name="Karrer K.M."/>
            <person name="Sun L."/>
            <person name="Manning G."/>
            <person name="Elde N.C."/>
            <person name="Turkewitz A.P."/>
            <person name="Asai D.J."/>
            <person name="Wilkes D.E."/>
            <person name="Wang Y."/>
            <person name="Cai H."/>
            <person name="Collins K."/>
            <person name="Stewart B.A."/>
            <person name="Lee S.R."/>
            <person name="Wilamowska K."/>
            <person name="Weinberg Z."/>
            <person name="Ruzzo W.L."/>
            <person name="Wloga D."/>
            <person name="Gaertig J."/>
            <person name="Frankel J."/>
            <person name="Tsao C.-C."/>
            <person name="Gorovsky M.A."/>
            <person name="Keeling P.J."/>
            <person name="Waller R.F."/>
            <person name="Patron N.J."/>
            <person name="Cherry J.M."/>
            <person name="Stover N.A."/>
            <person name="Krieger C.J."/>
            <person name="del Toro C."/>
            <person name="Ryder H.F."/>
            <person name="Williamson S.C."/>
            <person name="Barbeau R.A."/>
            <person name="Hamilton E.P."/>
            <person name="Orias E."/>
        </authorList>
    </citation>
    <scope>NUCLEOTIDE SEQUENCE [LARGE SCALE GENOMIC DNA]</scope>
    <source>
        <strain evidence="3">SB210</strain>
    </source>
</reference>
<dbReference type="InterPro" id="IPR036322">
    <property type="entry name" value="WD40_repeat_dom_sf"/>
</dbReference>
<dbReference type="SUPFAM" id="SSF50998">
    <property type="entry name" value="Quinoprotein alcohol dehydrogenase-like"/>
    <property type="match status" value="1"/>
</dbReference>
<feature type="transmembrane region" description="Helical" evidence="1">
    <location>
        <begin position="2692"/>
        <end position="2717"/>
    </location>
</feature>
<keyword evidence="3" id="KW-1185">Reference proteome</keyword>
<dbReference type="PANTHER" id="PTHR11319:SF35">
    <property type="entry name" value="OUTER MEMBRANE PROTEIN PMPC-RELATED"/>
    <property type="match status" value="1"/>
</dbReference>
<evidence type="ECO:0000313" key="3">
    <source>
        <dbReference type="Proteomes" id="UP000009168"/>
    </source>
</evidence>
<organism evidence="2 3">
    <name type="scientific">Tetrahymena thermophila (strain SB210)</name>
    <dbReference type="NCBI Taxonomy" id="312017"/>
    <lineage>
        <taxon>Eukaryota</taxon>
        <taxon>Sar</taxon>
        <taxon>Alveolata</taxon>
        <taxon>Ciliophora</taxon>
        <taxon>Intramacronucleata</taxon>
        <taxon>Oligohymenophorea</taxon>
        <taxon>Hymenostomatida</taxon>
        <taxon>Tetrahymenina</taxon>
        <taxon>Tetrahymenidae</taxon>
        <taxon>Tetrahymena</taxon>
    </lineage>
</organism>
<proteinExistence type="predicted"/>
<dbReference type="Proteomes" id="UP000009168">
    <property type="component" value="Unassembled WGS sequence"/>
</dbReference>